<dbReference type="AlphaFoldDB" id="A0A2J5HYV0"/>
<dbReference type="InterPro" id="IPR036236">
    <property type="entry name" value="Znf_C2H2_sf"/>
</dbReference>
<evidence type="ECO:0000313" key="2">
    <source>
        <dbReference type="EMBL" id="PLN82657.1"/>
    </source>
</evidence>
<name>A0A2J5HYV0_9EURO</name>
<keyword evidence="3" id="KW-1185">Reference proteome</keyword>
<accession>A0A2J5HYV0</accession>
<dbReference type="SMART" id="SM00355">
    <property type="entry name" value="ZnF_C2H2"/>
    <property type="match status" value="2"/>
</dbReference>
<protein>
    <recommendedName>
        <fullName evidence="1">C2H2-type domain-containing protein</fullName>
    </recommendedName>
</protein>
<dbReference type="Proteomes" id="UP000235023">
    <property type="component" value="Unassembled WGS sequence"/>
</dbReference>
<reference evidence="3" key="1">
    <citation type="submission" date="2017-12" db="EMBL/GenBank/DDBJ databases">
        <authorList>
            <consortium name="DOE Joint Genome Institute"/>
            <person name="Mondo S.J."/>
            <person name="Kjaerbolling I."/>
            <person name="Vesth T.C."/>
            <person name="Frisvad J.C."/>
            <person name="Nybo J.L."/>
            <person name="Theobald S."/>
            <person name="Kuo A."/>
            <person name="Bowyer P."/>
            <person name="Matsuda Y."/>
            <person name="Lyhne E.K."/>
            <person name="Kogle M.E."/>
            <person name="Clum A."/>
            <person name="Lipzen A."/>
            <person name="Salamov A."/>
            <person name="Ngan C.Y."/>
            <person name="Daum C."/>
            <person name="Chiniquy J."/>
            <person name="Barry K."/>
            <person name="LaButti K."/>
            <person name="Haridas S."/>
            <person name="Simmons B.A."/>
            <person name="Magnuson J.K."/>
            <person name="Mortensen U.H."/>
            <person name="Larsen T.O."/>
            <person name="Grigoriev I.V."/>
            <person name="Baker S.E."/>
            <person name="Andersen M.R."/>
            <person name="Nordberg H.P."/>
            <person name="Cantor M.N."/>
            <person name="Hua S.X."/>
        </authorList>
    </citation>
    <scope>NUCLEOTIDE SEQUENCE [LARGE SCALE GENOMIC DNA]</scope>
    <source>
        <strain evidence="3">IBT 19404</strain>
    </source>
</reference>
<dbReference type="Gene3D" id="3.30.160.60">
    <property type="entry name" value="Classic Zinc Finger"/>
    <property type="match status" value="2"/>
</dbReference>
<dbReference type="OrthoDB" id="654211at2759"/>
<gene>
    <name evidence="2" type="ORF">BDW42DRAFT_166344</name>
</gene>
<evidence type="ECO:0000259" key="1">
    <source>
        <dbReference type="SMART" id="SM00355"/>
    </source>
</evidence>
<feature type="domain" description="C2H2-type" evidence="1">
    <location>
        <begin position="84"/>
        <end position="111"/>
    </location>
</feature>
<dbReference type="InterPro" id="IPR013087">
    <property type="entry name" value="Znf_C2H2_type"/>
</dbReference>
<proteinExistence type="predicted"/>
<sequence length="148" mass="16549">MEWTLDNIGWDASISAFGEFQPYAPIAAQNEVPGFGMIPAGDADRPAFQLGAPSVQCSSQALLPNIQSTQQPTGPTGQNPDRLFRCEWKDCRYSGTFKRKAELIRHVNTIHIDPQTFNCPVEGCDSTFKNRKYNLKNHLRQVHNIASL</sequence>
<feature type="domain" description="C2H2-type" evidence="1">
    <location>
        <begin position="117"/>
        <end position="143"/>
    </location>
</feature>
<dbReference type="SUPFAM" id="SSF57667">
    <property type="entry name" value="beta-beta-alpha zinc fingers"/>
    <property type="match status" value="1"/>
</dbReference>
<evidence type="ECO:0000313" key="3">
    <source>
        <dbReference type="Proteomes" id="UP000235023"/>
    </source>
</evidence>
<dbReference type="EMBL" id="KZ559525">
    <property type="protein sequence ID" value="PLN82657.1"/>
    <property type="molecule type" value="Genomic_DNA"/>
</dbReference>
<organism evidence="2 3">
    <name type="scientific">Aspergillus taichungensis</name>
    <dbReference type="NCBI Taxonomy" id="482145"/>
    <lineage>
        <taxon>Eukaryota</taxon>
        <taxon>Fungi</taxon>
        <taxon>Dikarya</taxon>
        <taxon>Ascomycota</taxon>
        <taxon>Pezizomycotina</taxon>
        <taxon>Eurotiomycetes</taxon>
        <taxon>Eurotiomycetidae</taxon>
        <taxon>Eurotiales</taxon>
        <taxon>Aspergillaceae</taxon>
        <taxon>Aspergillus</taxon>
        <taxon>Aspergillus subgen. Circumdati</taxon>
    </lineage>
</organism>